<dbReference type="InterPro" id="IPR058466">
    <property type="entry name" value="DUF8153"/>
</dbReference>
<dbReference type="Proteomes" id="UP000011689">
    <property type="component" value="Unassembled WGS sequence"/>
</dbReference>
<dbReference type="STRING" id="1227481.C467_06292"/>
<accession>M0FCA5</accession>
<dbReference type="Pfam" id="PF26480">
    <property type="entry name" value="DUF8153"/>
    <property type="match status" value="1"/>
</dbReference>
<gene>
    <name evidence="3" type="ORF">C467_06292</name>
</gene>
<sequence length="97" mass="10391">MYFGNGEHLLFPSVFLIYTATTSLVVAHWGTWRKQFGTNPDRKQRLLGAVGGGVAGGTTSVFVQISLPAATAAFGLMLFGMALTVADFNYRSESSPD</sequence>
<keyword evidence="1" id="KW-0812">Transmembrane</keyword>
<dbReference type="EMBL" id="AOJO01000030">
    <property type="protein sequence ID" value="ELZ57641.1"/>
    <property type="molecule type" value="Genomic_DNA"/>
</dbReference>
<dbReference type="PATRIC" id="fig|1227481.4.peg.1250"/>
<keyword evidence="1" id="KW-0472">Membrane</keyword>
<feature type="domain" description="DUF8153" evidence="2">
    <location>
        <begin position="5"/>
        <end position="92"/>
    </location>
</feature>
<proteinExistence type="predicted"/>
<dbReference type="AlphaFoldDB" id="M0FCA5"/>
<feature type="transmembrane region" description="Helical" evidence="1">
    <location>
        <begin position="12"/>
        <end position="32"/>
    </location>
</feature>
<name>M0FCA5_9EURY</name>
<evidence type="ECO:0000259" key="2">
    <source>
        <dbReference type="Pfam" id="PF26480"/>
    </source>
</evidence>
<reference evidence="3 4" key="1">
    <citation type="journal article" date="2014" name="PLoS Genet.">
        <title>Phylogenetically driven sequencing of extremely halophilic archaea reveals strategies for static and dynamic osmo-response.</title>
        <authorList>
            <person name="Becker E.A."/>
            <person name="Seitzer P.M."/>
            <person name="Tritt A."/>
            <person name="Larsen D."/>
            <person name="Krusor M."/>
            <person name="Yao A.I."/>
            <person name="Wu D."/>
            <person name="Madern D."/>
            <person name="Eisen J.A."/>
            <person name="Darling A.E."/>
            <person name="Facciotti M.T."/>
        </authorList>
    </citation>
    <scope>NUCLEOTIDE SEQUENCE [LARGE SCALE GENOMIC DNA]</scope>
    <source>
        <strain evidence="3 4">ATCC 700873</strain>
    </source>
</reference>
<protein>
    <recommendedName>
        <fullName evidence="2">DUF8153 domain-containing protein</fullName>
    </recommendedName>
</protein>
<comment type="caution">
    <text evidence="3">The sequence shown here is derived from an EMBL/GenBank/DDBJ whole genome shotgun (WGS) entry which is preliminary data.</text>
</comment>
<evidence type="ECO:0000313" key="4">
    <source>
        <dbReference type="Proteomes" id="UP000011689"/>
    </source>
</evidence>
<organism evidence="3 4">
    <name type="scientific">Halorubrum hochstenium ATCC 700873</name>
    <dbReference type="NCBI Taxonomy" id="1227481"/>
    <lineage>
        <taxon>Archaea</taxon>
        <taxon>Methanobacteriati</taxon>
        <taxon>Methanobacteriota</taxon>
        <taxon>Stenosarchaea group</taxon>
        <taxon>Halobacteria</taxon>
        <taxon>Halobacteriales</taxon>
        <taxon>Haloferacaceae</taxon>
        <taxon>Halorubrum</taxon>
    </lineage>
</organism>
<keyword evidence="4" id="KW-1185">Reference proteome</keyword>
<evidence type="ECO:0000313" key="3">
    <source>
        <dbReference type="EMBL" id="ELZ57641.1"/>
    </source>
</evidence>
<feature type="transmembrane region" description="Helical" evidence="1">
    <location>
        <begin position="44"/>
        <end position="63"/>
    </location>
</feature>
<keyword evidence="1" id="KW-1133">Transmembrane helix</keyword>
<evidence type="ECO:0000256" key="1">
    <source>
        <dbReference type="SAM" id="Phobius"/>
    </source>
</evidence>